<dbReference type="InterPro" id="IPR019547">
    <property type="entry name" value="Lipid_desat"/>
</dbReference>
<feature type="transmembrane region" description="Helical" evidence="6">
    <location>
        <begin position="73"/>
        <end position="96"/>
    </location>
</feature>
<dbReference type="UniPathway" id="UPA00199"/>
<evidence type="ECO:0000256" key="1">
    <source>
        <dbReference type="ARBA" id="ARBA00004141"/>
    </source>
</evidence>
<comment type="subcellular location">
    <subcellularLocation>
        <location evidence="1">Membrane</location>
        <topology evidence="1">Multi-pass membrane protein</topology>
    </subcellularLocation>
</comment>
<dbReference type="Pfam" id="PF10520">
    <property type="entry name" value="Lipid_desat"/>
    <property type="match status" value="1"/>
</dbReference>
<dbReference type="OrthoDB" id="5103at2759"/>
<evidence type="ECO:0000256" key="6">
    <source>
        <dbReference type="SAM" id="Phobius"/>
    </source>
</evidence>
<protein>
    <submittedName>
        <fullName evidence="8">Putative ubiquitin-conjugating enzyme variant Kua</fullName>
    </submittedName>
</protein>
<comment type="caution">
    <text evidence="8">The sequence shown here is derived from an EMBL/GenBank/DDBJ whole genome shotgun (WGS) entry which is preliminary data.</text>
</comment>
<dbReference type="PANTHER" id="PTHR48230">
    <property type="match status" value="1"/>
</dbReference>
<keyword evidence="4 6" id="KW-1133">Transmembrane helix</keyword>
<dbReference type="STRING" id="67003.A0A1X0NXG4"/>
<feature type="domain" description="Lipid desaturase" evidence="7">
    <location>
        <begin position="82"/>
        <end position="280"/>
    </location>
</feature>
<keyword evidence="3 6" id="KW-0812">Transmembrane</keyword>
<gene>
    <name evidence="8" type="ORF">TM35_000121570</name>
</gene>
<dbReference type="EMBL" id="NBCO01000012">
    <property type="protein sequence ID" value="ORC89382.1"/>
    <property type="molecule type" value="Genomic_DNA"/>
</dbReference>
<dbReference type="RefSeq" id="XP_028883448.1">
    <property type="nucleotide sequence ID" value="XM_029025132.1"/>
</dbReference>
<evidence type="ECO:0000313" key="8">
    <source>
        <dbReference type="EMBL" id="ORC89382.1"/>
    </source>
</evidence>
<feature type="transmembrane region" description="Helical" evidence="6">
    <location>
        <begin position="41"/>
        <end position="61"/>
    </location>
</feature>
<evidence type="ECO:0000256" key="3">
    <source>
        <dbReference type="ARBA" id="ARBA00022692"/>
    </source>
</evidence>
<evidence type="ECO:0000259" key="7">
    <source>
        <dbReference type="Pfam" id="PF10520"/>
    </source>
</evidence>
<accession>A0A1X0NXG4</accession>
<evidence type="ECO:0000256" key="4">
    <source>
        <dbReference type="ARBA" id="ARBA00022989"/>
    </source>
</evidence>
<dbReference type="GeneID" id="39984912"/>
<sequence>MKHMKGGEVPAPDGDPSVRKANAKKLAAGYTKKKRFLECCYLSLATYLWFTQFLVIARYFVHSGDAKITQLAWTPLMMVCAMTLADFIGGIAHWGLDTWGTPDTPVFGNFIRSFREHHVDQAAMTKHDFIETNADTTLPLIPVLLLQRYFLYYGARSSTTAAAAQTIGEGHSSSSSSYAYNVSNENVGMHVFLLTLTLCIAFTNEIHKWSHEAKPNPVARALMAHNVILTPLGHRRHHRDNHDISYCITTGWLNVFLDKVEFWRKAETVVTALTGAIPRANDQHLLGK</sequence>
<dbReference type="PANTHER" id="PTHR48230:SF1">
    <property type="entry name" value="LIPID DESATURASE DOMAIN-CONTAINING PROTEIN"/>
    <property type="match status" value="1"/>
</dbReference>
<dbReference type="Proteomes" id="UP000192257">
    <property type="component" value="Unassembled WGS sequence"/>
</dbReference>
<keyword evidence="5 6" id="KW-0472">Membrane</keyword>
<keyword evidence="9" id="KW-1185">Reference proteome</keyword>
<evidence type="ECO:0000256" key="2">
    <source>
        <dbReference type="ARBA" id="ARBA00007620"/>
    </source>
</evidence>
<reference evidence="8 9" key="1">
    <citation type="submission" date="2017-03" db="EMBL/GenBank/DDBJ databases">
        <title>An alternative strategy for trypanosome survival in the mammalian bloodstream revealed through genome and transcriptome analysis of the ubiquitous bovine parasite Trypanosoma (Megatrypanum) theileri.</title>
        <authorList>
            <person name="Kelly S."/>
            <person name="Ivens A."/>
            <person name="Mott A."/>
            <person name="O'Neill E."/>
            <person name="Emms D."/>
            <person name="Macleod O."/>
            <person name="Voorheis P."/>
            <person name="Matthews J."/>
            <person name="Matthews K."/>
            <person name="Carrington M."/>
        </authorList>
    </citation>
    <scope>NUCLEOTIDE SEQUENCE [LARGE SCALE GENOMIC DNA]</scope>
    <source>
        <strain evidence="8">Edinburgh</strain>
    </source>
</reference>
<evidence type="ECO:0000313" key="9">
    <source>
        <dbReference type="Proteomes" id="UP000192257"/>
    </source>
</evidence>
<dbReference type="GO" id="GO:0016020">
    <property type="term" value="C:membrane"/>
    <property type="evidence" value="ECO:0007669"/>
    <property type="project" value="UniProtKB-SubCell"/>
</dbReference>
<dbReference type="AlphaFoldDB" id="A0A1X0NXG4"/>
<dbReference type="VEuPathDB" id="TriTrypDB:TM35_000121570"/>
<organism evidence="8 9">
    <name type="scientific">Trypanosoma theileri</name>
    <dbReference type="NCBI Taxonomy" id="67003"/>
    <lineage>
        <taxon>Eukaryota</taxon>
        <taxon>Discoba</taxon>
        <taxon>Euglenozoa</taxon>
        <taxon>Kinetoplastea</taxon>
        <taxon>Metakinetoplastina</taxon>
        <taxon>Trypanosomatida</taxon>
        <taxon>Trypanosomatidae</taxon>
        <taxon>Trypanosoma</taxon>
    </lineage>
</organism>
<name>A0A1X0NXG4_9TRYP</name>
<evidence type="ECO:0000256" key="5">
    <source>
        <dbReference type="ARBA" id="ARBA00023136"/>
    </source>
</evidence>
<dbReference type="GO" id="GO:0006631">
    <property type="term" value="P:fatty acid metabolic process"/>
    <property type="evidence" value="ECO:0007669"/>
    <property type="project" value="UniProtKB-UniPathway"/>
</dbReference>
<dbReference type="InterPro" id="IPR053335">
    <property type="entry name" value="Fatty_acid_desaturase_CarF"/>
</dbReference>
<comment type="similarity">
    <text evidence="2">Belongs to the fatty acid desaturase CarF family.</text>
</comment>
<proteinExistence type="inferred from homology"/>